<evidence type="ECO:0000313" key="2">
    <source>
        <dbReference type="Proteomes" id="UP000789702"/>
    </source>
</evidence>
<reference evidence="1" key="1">
    <citation type="submission" date="2021-06" db="EMBL/GenBank/DDBJ databases">
        <authorList>
            <person name="Kallberg Y."/>
            <person name="Tangrot J."/>
            <person name="Rosling A."/>
        </authorList>
    </citation>
    <scope>NUCLEOTIDE SEQUENCE</scope>
    <source>
        <strain evidence="1">IL203A</strain>
    </source>
</reference>
<proteinExistence type="predicted"/>
<sequence length="81" mass="9801">MKKTLYLDIDDEQKCRISIHQPRQQTLPVSQEIIDKYEVEINDIDELCSKFYNMWKKYCNKVIYLNNERHLFEAIQAIAYA</sequence>
<dbReference type="EMBL" id="CAJVPU010015733">
    <property type="protein sequence ID" value="CAG8648601.1"/>
    <property type="molecule type" value="Genomic_DNA"/>
</dbReference>
<organism evidence="1 2">
    <name type="scientific">Dentiscutata heterogama</name>
    <dbReference type="NCBI Taxonomy" id="1316150"/>
    <lineage>
        <taxon>Eukaryota</taxon>
        <taxon>Fungi</taxon>
        <taxon>Fungi incertae sedis</taxon>
        <taxon>Mucoromycota</taxon>
        <taxon>Glomeromycotina</taxon>
        <taxon>Glomeromycetes</taxon>
        <taxon>Diversisporales</taxon>
        <taxon>Gigasporaceae</taxon>
        <taxon>Dentiscutata</taxon>
    </lineage>
</organism>
<gene>
    <name evidence="1" type="ORF">DHETER_LOCUS9179</name>
</gene>
<comment type="caution">
    <text evidence="1">The sequence shown here is derived from an EMBL/GenBank/DDBJ whole genome shotgun (WGS) entry which is preliminary data.</text>
</comment>
<evidence type="ECO:0000313" key="1">
    <source>
        <dbReference type="EMBL" id="CAG8648601.1"/>
    </source>
</evidence>
<keyword evidence="2" id="KW-1185">Reference proteome</keyword>
<feature type="non-terminal residue" evidence="1">
    <location>
        <position position="81"/>
    </location>
</feature>
<protein>
    <submittedName>
        <fullName evidence="1">6052_t:CDS:1</fullName>
    </submittedName>
</protein>
<name>A0ACA9NJA9_9GLOM</name>
<accession>A0ACA9NJA9</accession>
<dbReference type="Proteomes" id="UP000789702">
    <property type="component" value="Unassembled WGS sequence"/>
</dbReference>